<dbReference type="EMBL" id="LJAM02000022">
    <property type="protein sequence ID" value="RAP72631.1"/>
    <property type="molecule type" value="Genomic_DNA"/>
</dbReference>
<name>A0A328TU77_9GAMM</name>
<evidence type="ECO:0000313" key="2">
    <source>
        <dbReference type="Proteomes" id="UP000244334"/>
    </source>
</evidence>
<dbReference type="Pfam" id="PF10713">
    <property type="entry name" value="DUF2509"/>
    <property type="match status" value="1"/>
</dbReference>
<evidence type="ECO:0000313" key="1">
    <source>
        <dbReference type="EMBL" id="RAP72631.1"/>
    </source>
</evidence>
<gene>
    <name evidence="1" type="ORF">ACZ87_00548</name>
</gene>
<dbReference type="InterPro" id="IPR019652">
    <property type="entry name" value="DUF2509"/>
</dbReference>
<accession>A0A328TU77</accession>
<comment type="caution">
    <text evidence="1">The sequence shown here is derived from an EMBL/GenBank/DDBJ whole genome shotgun (WGS) entry which is preliminary data.</text>
</comment>
<dbReference type="AlphaFoldDB" id="A0A328TU77"/>
<protein>
    <submittedName>
        <fullName evidence="1">Uncharacterized protein</fullName>
    </submittedName>
</protein>
<organism evidence="1 2">
    <name type="scientific">Candidatus Erwinia dacicola</name>
    <dbReference type="NCBI Taxonomy" id="252393"/>
    <lineage>
        <taxon>Bacteria</taxon>
        <taxon>Pseudomonadati</taxon>
        <taxon>Pseudomonadota</taxon>
        <taxon>Gammaproteobacteria</taxon>
        <taxon>Enterobacterales</taxon>
        <taxon>Erwiniaceae</taxon>
        <taxon>Erwinia</taxon>
    </lineage>
</organism>
<proteinExistence type="predicted"/>
<sequence>MKRSADWQDRRCNRRNDEADAKILRVSSISSATPPATVLPWYRWVEERSGNGVRALPHGWLDFCPLAEKGDCDVDQ</sequence>
<keyword evidence="2" id="KW-1185">Reference proteome</keyword>
<reference evidence="1" key="1">
    <citation type="submission" date="2018-04" db="EMBL/GenBank/DDBJ databases">
        <title>Genomes of the Obligate Erwinia dacicola and Facultative Enterobacter sp. OLF Endosymbionts of the Olive Fruit fly, Bactrocera oleae.</title>
        <authorList>
            <person name="Estes A.M."/>
            <person name="Hearn D.J."/>
            <person name="Agarwal S."/>
            <person name="Pierson E.A."/>
            <person name="Dunning-Hotopp J.C."/>
        </authorList>
    </citation>
    <scope>NUCLEOTIDE SEQUENCE [LARGE SCALE GENOMIC DNA]</scope>
    <source>
        <strain evidence="1">Oroville</strain>
    </source>
</reference>
<dbReference type="Proteomes" id="UP000244334">
    <property type="component" value="Unassembled WGS sequence"/>
</dbReference>